<dbReference type="EMBL" id="CP030104">
    <property type="protein sequence ID" value="AWX45560.1"/>
    <property type="molecule type" value="Genomic_DNA"/>
</dbReference>
<evidence type="ECO:0000256" key="4">
    <source>
        <dbReference type="RuleBase" id="RU003345"/>
    </source>
</evidence>
<feature type="domain" description="Aldehyde dehydrogenase" evidence="5">
    <location>
        <begin position="17"/>
        <end position="473"/>
    </location>
</feature>
<dbReference type="KEGG" id="spon:HME9304_02581"/>
<dbReference type="Pfam" id="PF00171">
    <property type="entry name" value="Aldedh"/>
    <property type="match status" value="1"/>
</dbReference>
<dbReference type="OrthoDB" id="9762913at2"/>
<dbReference type="FunFam" id="3.40.605.10:FF:000005">
    <property type="entry name" value="Succinate-semialdehyde dehydrogenase I"/>
    <property type="match status" value="1"/>
</dbReference>
<evidence type="ECO:0000256" key="1">
    <source>
        <dbReference type="ARBA" id="ARBA00009986"/>
    </source>
</evidence>
<evidence type="ECO:0000256" key="3">
    <source>
        <dbReference type="PROSITE-ProRule" id="PRU10007"/>
    </source>
</evidence>
<dbReference type="Gene3D" id="3.40.309.10">
    <property type="entry name" value="Aldehyde Dehydrogenase, Chain A, domain 2"/>
    <property type="match status" value="1"/>
</dbReference>
<dbReference type="InterPro" id="IPR016161">
    <property type="entry name" value="Ald_DH/histidinol_DH"/>
</dbReference>
<dbReference type="PANTHER" id="PTHR43353:SF5">
    <property type="entry name" value="SUCCINATE-SEMIALDEHYDE DEHYDROGENASE, MITOCHONDRIAL"/>
    <property type="match status" value="1"/>
</dbReference>
<name>A0A2Z4LV29_9FLAO</name>
<protein>
    <submittedName>
        <fullName evidence="6">Succinate-semialdehyde dehydrogenase (NAD(P)(+))</fullName>
        <ecNumber evidence="6">1.2.1.16</ecNumber>
        <ecNumber evidence="6">1.2.1.20</ecNumber>
        <ecNumber evidence="6">1.2.1.79</ecNumber>
    </submittedName>
</protein>
<dbReference type="NCBIfam" id="TIGR01780">
    <property type="entry name" value="SSADH"/>
    <property type="match status" value="1"/>
</dbReference>
<comment type="similarity">
    <text evidence="1 4">Belongs to the aldehyde dehydrogenase family.</text>
</comment>
<dbReference type="InterPro" id="IPR016160">
    <property type="entry name" value="Ald_DH_CS_CYS"/>
</dbReference>
<dbReference type="InterPro" id="IPR010102">
    <property type="entry name" value="Succ_semiAld_DH"/>
</dbReference>
<dbReference type="PROSITE" id="PS00687">
    <property type="entry name" value="ALDEHYDE_DEHYDR_GLU"/>
    <property type="match status" value="1"/>
</dbReference>
<dbReference type="GO" id="GO:0036243">
    <property type="term" value="F:succinate-semialdehyde dehydrogenase (NADP+) activity"/>
    <property type="evidence" value="ECO:0007669"/>
    <property type="project" value="UniProtKB-EC"/>
</dbReference>
<dbReference type="EC" id="1.2.1.20" evidence="6"/>
<dbReference type="FunFam" id="3.40.309.10:FF:000004">
    <property type="entry name" value="Succinate-semialdehyde dehydrogenase I"/>
    <property type="match status" value="1"/>
</dbReference>
<reference evidence="6 7" key="1">
    <citation type="submission" date="2018-06" db="EMBL/GenBank/DDBJ databases">
        <title>Spongiibacterium sp. HME9304 Genome sequencing and assembly.</title>
        <authorList>
            <person name="Kang H."/>
            <person name="Kim H."/>
            <person name="Joh K."/>
        </authorList>
    </citation>
    <scope>NUCLEOTIDE SEQUENCE [LARGE SCALE GENOMIC DNA]</scope>
    <source>
        <strain evidence="6 7">HME9304</strain>
    </source>
</reference>
<dbReference type="InterPro" id="IPR016163">
    <property type="entry name" value="Ald_DH_C"/>
</dbReference>
<dbReference type="PANTHER" id="PTHR43353">
    <property type="entry name" value="SUCCINATE-SEMIALDEHYDE DEHYDROGENASE, MITOCHONDRIAL"/>
    <property type="match status" value="1"/>
</dbReference>
<gene>
    <name evidence="6" type="primary">gabD</name>
    <name evidence="6" type="ORF">HME9304_02581</name>
</gene>
<feature type="active site" evidence="3">
    <location>
        <position position="253"/>
    </location>
</feature>
<dbReference type="CDD" id="cd07103">
    <property type="entry name" value="ALDH_F5_SSADH_GabD"/>
    <property type="match status" value="1"/>
</dbReference>
<keyword evidence="7" id="KW-1185">Reference proteome</keyword>
<dbReference type="InterPro" id="IPR050740">
    <property type="entry name" value="Aldehyde_DH_Superfamily"/>
</dbReference>
<dbReference type="InterPro" id="IPR015590">
    <property type="entry name" value="Aldehyde_DH_dom"/>
</dbReference>
<dbReference type="Gene3D" id="3.40.605.10">
    <property type="entry name" value="Aldehyde Dehydrogenase, Chain A, domain 1"/>
    <property type="match status" value="1"/>
</dbReference>
<evidence type="ECO:0000256" key="2">
    <source>
        <dbReference type="ARBA" id="ARBA00023002"/>
    </source>
</evidence>
<dbReference type="GO" id="GO:0009450">
    <property type="term" value="P:gamma-aminobutyric acid catabolic process"/>
    <property type="evidence" value="ECO:0007669"/>
    <property type="project" value="InterPro"/>
</dbReference>
<dbReference type="PROSITE" id="PS00070">
    <property type="entry name" value="ALDEHYDE_DEHYDR_CYS"/>
    <property type="match status" value="1"/>
</dbReference>
<dbReference type="GO" id="GO:0102810">
    <property type="term" value="F:glutarate-semialdehyde dehydrogenase (NADP+) activity"/>
    <property type="evidence" value="ECO:0007669"/>
    <property type="project" value="UniProtKB-EC"/>
</dbReference>
<dbReference type="SUPFAM" id="SSF53720">
    <property type="entry name" value="ALDH-like"/>
    <property type="match status" value="1"/>
</dbReference>
<dbReference type="Proteomes" id="UP000248536">
    <property type="component" value="Chromosome"/>
</dbReference>
<organism evidence="6 7">
    <name type="scientific">Flagellimonas maritima</name>
    <dbReference type="NCBI Taxonomy" id="1383885"/>
    <lineage>
        <taxon>Bacteria</taxon>
        <taxon>Pseudomonadati</taxon>
        <taxon>Bacteroidota</taxon>
        <taxon>Flavobacteriia</taxon>
        <taxon>Flavobacteriales</taxon>
        <taxon>Flavobacteriaceae</taxon>
        <taxon>Flagellimonas</taxon>
    </lineage>
</organism>
<proteinExistence type="inferred from homology"/>
<dbReference type="EC" id="1.2.1.79" evidence="6"/>
<sequence length="480" mass="52852">MMNKELLFNTSYVDGKWSTNTSETFKVYNPANGEVIAEIRDDDASIVEQAITAADKAFKQWSGKTASERSKILEKWYDLICENQEDLAKIMTYECGKPLTESRGEVSYGASFIKWFAEEGKRTYGDVIPSTSNSKRIVTIKQPIGVVGAMTPWNFPLAMITRKVAPALATGCTVVVRPSEETPLTALAIAKLSKDAGFPNGVFNVVVGKDAPTMGKILCESNLVKKISFTGSTKVGQLLMSQSAKTLKKMSLELGGNAPFIVFEDADLDAAVQGAMVSKYRNAGQTCVCVNRFLVHENVYDEFVEKFVAEVLKLKIGNGWVEKVEIGPLIHKKALEKTEDFIVDAKNKGGEILCGGNKIDQFFYEPTVIGEANTKMDLTHEEIFGPVAAIFKFSTDEEALRMANDTKYGLASYFYSQNISRCWKVAEALEYGMVGINEGLISTEVAPFGGIKHSGMGREGSKYGVEDYLEIKYLCFGNME</sequence>
<dbReference type="EC" id="1.2.1.16" evidence="6"/>
<dbReference type="InterPro" id="IPR016162">
    <property type="entry name" value="Ald_DH_N"/>
</dbReference>
<evidence type="ECO:0000259" key="5">
    <source>
        <dbReference type="Pfam" id="PF00171"/>
    </source>
</evidence>
<dbReference type="InterPro" id="IPR029510">
    <property type="entry name" value="Ald_DH_CS_GLU"/>
</dbReference>
<dbReference type="AlphaFoldDB" id="A0A2Z4LV29"/>
<accession>A0A2Z4LV29</accession>
<evidence type="ECO:0000313" key="7">
    <source>
        <dbReference type="Proteomes" id="UP000248536"/>
    </source>
</evidence>
<evidence type="ECO:0000313" key="6">
    <source>
        <dbReference type="EMBL" id="AWX45560.1"/>
    </source>
</evidence>
<keyword evidence="2 4" id="KW-0560">Oxidoreductase</keyword>
<dbReference type="GO" id="GO:0004777">
    <property type="term" value="F:succinate-semialdehyde dehydrogenase (NAD+) activity"/>
    <property type="evidence" value="ECO:0007669"/>
    <property type="project" value="TreeGrafter"/>
</dbReference>